<protein>
    <submittedName>
        <fullName evidence="3">Histone deacetylase complex subunit SAP25 isoform X2</fullName>
    </submittedName>
</protein>
<dbReference type="Proteomes" id="UP000081671">
    <property type="component" value="Unplaced"/>
</dbReference>
<keyword evidence="2" id="KW-1185">Reference proteome</keyword>
<dbReference type="Pfam" id="PF15476">
    <property type="entry name" value="SAP25"/>
    <property type="match status" value="2"/>
</dbReference>
<dbReference type="OrthoDB" id="9945911at2759"/>
<dbReference type="GO" id="GO:0006355">
    <property type="term" value="P:regulation of DNA-templated transcription"/>
    <property type="evidence" value="ECO:0007669"/>
    <property type="project" value="InterPro"/>
</dbReference>
<evidence type="ECO:0000256" key="1">
    <source>
        <dbReference type="SAM" id="MobiDB-lite"/>
    </source>
</evidence>
<feature type="compositionally biased region" description="Acidic residues" evidence="1">
    <location>
        <begin position="28"/>
        <end position="56"/>
    </location>
</feature>
<evidence type="ECO:0000313" key="3">
    <source>
        <dbReference type="RefSeq" id="XP_012887242.1"/>
    </source>
</evidence>
<dbReference type="GeneID" id="105997372"/>
<dbReference type="RefSeq" id="XP_012887242.1">
    <property type="nucleotide sequence ID" value="XM_013031788.1"/>
</dbReference>
<feature type="region of interest" description="Disordered" evidence="1">
    <location>
        <begin position="269"/>
        <end position="317"/>
    </location>
</feature>
<dbReference type="InterPro" id="IPR029163">
    <property type="entry name" value="SAP25"/>
</dbReference>
<dbReference type="CTD" id="100316904"/>
<dbReference type="PANTHER" id="PTHR39231:SF1">
    <property type="entry name" value="HISTONE DEACETYLASE COMPLEX SUBUNIT SAP25"/>
    <property type="match status" value="1"/>
</dbReference>
<dbReference type="AlphaFoldDB" id="A0A1S3GGV8"/>
<organism evidence="2 3">
    <name type="scientific">Dipodomys ordii</name>
    <name type="common">Ord's kangaroo rat</name>
    <dbReference type="NCBI Taxonomy" id="10020"/>
    <lineage>
        <taxon>Eukaryota</taxon>
        <taxon>Metazoa</taxon>
        <taxon>Chordata</taxon>
        <taxon>Craniata</taxon>
        <taxon>Vertebrata</taxon>
        <taxon>Euteleostomi</taxon>
        <taxon>Mammalia</taxon>
        <taxon>Eutheria</taxon>
        <taxon>Euarchontoglires</taxon>
        <taxon>Glires</taxon>
        <taxon>Rodentia</taxon>
        <taxon>Castorimorpha</taxon>
        <taxon>Heteromyidae</taxon>
        <taxon>Dipodomyinae</taxon>
        <taxon>Dipodomys</taxon>
    </lineage>
</organism>
<feature type="region of interest" description="Disordered" evidence="1">
    <location>
        <begin position="1"/>
        <end position="78"/>
    </location>
</feature>
<gene>
    <name evidence="3" type="primary">Sap25</name>
</gene>
<proteinExistence type="predicted"/>
<reference evidence="3" key="1">
    <citation type="submission" date="2025-08" db="UniProtKB">
        <authorList>
            <consortium name="RefSeq"/>
        </authorList>
    </citation>
    <scope>IDENTIFICATION</scope>
    <source>
        <tissue evidence="3">Kidney</tissue>
    </source>
</reference>
<dbReference type="PANTHER" id="PTHR39231">
    <property type="entry name" value="HISTONE DEACETYLASE COMPLEX SUBUNIT SAP25"/>
    <property type="match status" value="1"/>
</dbReference>
<evidence type="ECO:0000313" key="2">
    <source>
        <dbReference type="Proteomes" id="UP000081671"/>
    </source>
</evidence>
<name>A0A1S3GGV8_DIPOR</name>
<dbReference type="GO" id="GO:0005737">
    <property type="term" value="C:cytoplasm"/>
    <property type="evidence" value="ECO:0007669"/>
    <property type="project" value="InterPro"/>
</dbReference>
<sequence length="317" mass="33885">MLSWPCAPQGASDGGMAEVGVEEGGREDAEEPGEEEDVEEQDPGEEEEEDAEEQGEVAEQHEQGGGQSPARSPGEPADAAWAPASLHLQASSPLHSRAGPWVQQELLPRCPPHLVTGQPPASPVPPAPKMTWEVTSSRTAVLSPWDPNYESKTRSHLTWGPGCGSGASFSNRTMCHPSFYPLYEAAGRGYPQPVPPGRHHHNGQSMPRDAGVPVMCREDFFLLDPLLPHGQRVPLYLAEPPHQGSSTTAWLSGPELIALTGLLQMSQGEQRRNLAEVPLASTSLPEPNSNPQETSGHQSCCDSTSPSVTQGPDSHCS</sequence>
<dbReference type="Gene3D" id="6.10.140.710">
    <property type="match status" value="1"/>
</dbReference>
<feature type="compositionally biased region" description="Polar residues" evidence="1">
    <location>
        <begin position="280"/>
        <end position="317"/>
    </location>
</feature>
<dbReference type="GO" id="GO:0005634">
    <property type="term" value="C:nucleus"/>
    <property type="evidence" value="ECO:0007669"/>
    <property type="project" value="InterPro"/>
</dbReference>
<accession>A0A1S3GGV8</accession>